<accession>A0A917EBU4</accession>
<organism evidence="2 3">
    <name type="scientific">Sandarakinorhabdus glacialis</name>
    <dbReference type="NCBI Taxonomy" id="1614636"/>
    <lineage>
        <taxon>Bacteria</taxon>
        <taxon>Pseudomonadati</taxon>
        <taxon>Pseudomonadota</taxon>
        <taxon>Alphaproteobacteria</taxon>
        <taxon>Sphingomonadales</taxon>
        <taxon>Sphingosinicellaceae</taxon>
        <taxon>Sandarakinorhabdus</taxon>
    </lineage>
</organism>
<reference evidence="2" key="2">
    <citation type="submission" date="2020-09" db="EMBL/GenBank/DDBJ databases">
        <authorList>
            <person name="Sun Q."/>
            <person name="Zhou Y."/>
        </authorList>
    </citation>
    <scope>NUCLEOTIDE SEQUENCE</scope>
    <source>
        <strain evidence="2">CGMCC 1.15519</strain>
    </source>
</reference>
<evidence type="ECO:0000313" key="2">
    <source>
        <dbReference type="EMBL" id="GGE20764.1"/>
    </source>
</evidence>
<reference evidence="2" key="1">
    <citation type="journal article" date="2014" name="Int. J. Syst. Evol. Microbiol.">
        <title>Complete genome sequence of Corynebacterium casei LMG S-19264T (=DSM 44701T), isolated from a smear-ripened cheese.</title>
        <authorList>
            <consortium name="US DOE Joint Genome Institute (JGI-PGF)"/>
            <person name="Walter F."/>
            <person name="Albersmeier A."/>
            <person name="Kalinowski J."/>
            <person name="Ruckert C."/>
        </authorList>
    </citation>
    <scope>NUCLEOTIDE SEQUENCE</scope>
    <source>
        <strain evidence="2">CGMCC 1.15519</strain>
    </source>
</reference>
<feature type="compositionally biased region" description="Basic and acidic residues" evidence="1">
    <location>
        <begin position="1"/>
        <end position="10"/>
    </location>
</feature>
<name>A0A917EBU4_9SPHN</name>
<dbReference type="RefSeq" id="WP_188764030.1">
    <property type="nucleotide sequence ID" value="NZ_BMJM01000014.1"/>
</dbReference>
<dbReference type="Proteomes" id="UP000635071">
    <property type="component" value="Unassembled WGS sequence"/>
</dbReference>
<evidence type="ECO:0000256" key="1">
    <source>
        <dbReference type="SAM" id="MobiDB-lite"/>
    </source>
</evidence>
<dbReference type="SUPFAM" id="SSF101801">
    <property type="entry name" value="Surface presentation of antigens (SPOA)"/>
    <property type="match status" value="1"/>
</dbReference>
<dbReference type="EMBL" id="BMJM01000014">
    <property type="protein sequence ID" value="GGE20764.1"/>
    <property type="molecule type" value="Genomic_DNA"/>
</dbReference>
<dbReference type="InterPro" id="IPR036429">
    <property type="entry name" value="SpoA-like_sf"/>
</dbReference>
<keyword evidence="3" id="KW-1185">Reference proteome</keyword>
<dbReference type="AlphaFoldDB" id="A0A917EBU4"/>
<sequence length="249" mass="25195">MNDLRIRSEAGPDPVWPQAFRPAPAGAAARDEDDSDFGPLMIAVGRALGVMFGAVVEVLPGRPPRAVGNEVVPEVAPVLAGLLATVQFGGDVARVSASSAGGVAVARQARAIADAVAAVAARVWPMGSTRAGFDLDVAVGGVAGHVRVTAPVVAEAEPVPVAAASTRLFDLPMRVRVELSGAMVMAGSLLPLRAGAVLPIEPCAEMPLLLGNHHIGRATVLPLTDGRQQASITALGVMVVPGIGGGGRR</sequence>
<gene>
    <name evidence="2" type="ORF">GCM10011529_29270</name>
</gene>
<feature type="region of interest" description="Disordered" evidence="1">
    <location>
        <begin position="1"/>
        <end position="33"/>
    </location>
</feature>
<protein>
    <submittedName>
        <fullName evidence="2">Uncharacterized protein</fullName>
    </submittedName>
</protein>
<feature type="compositionally biased region" description="Low complexity" evidence="1">
    <location>
        <begin position="19"/>
        <end position="28"/>
    </location>
</feature>
<comment type="caution">
    <text evidence="2">The sequence shown here is derived from an EMBL/GenBank/DDBJ whole genome shotgun (WGS) entry which is preliminary data.</text>
</comment>
<evidence type="ECO:0000313" key="3">
    <source>
        <dbReference type="Proteomes" id="UP000635071"/>
    </source>
</evidence>
<proteinExistence type="predicted"/>